<evidence type="ECO:0000259" key="2">
    <source>
        <dbReference type="Pfam" id="PF09811"/>
    </source>
</evidence>
<sequence>MMDDLFDSAVNFEEVHFKKGYDEGYSHGLVAGKDEGKQVGLKIGFEVGEELGFYSGCIHIWTSAIQIDPRCFSSRAKTAIAQMKDLIQKYPLMDPEDLQVQEIMDSLRLKFKMICSLLHVKLHYNGYPAEANDTQF</sequence>
<dbReference type="STRING" id="3880.I3T2V3"/>
<name>I3T2V3_MEDTR</name>
<feature type="domain" description="Essential protein Yae1 N-terminal" evidence="2">
    <location>
        <begin position="20"/>
        <end position="58"/>
    </location>
</feature>
<evidence type="ECO:0000256" key="1">
    <source>
        <dbReference type="ARBA" id="ARBA00038090"/>
    </source>
</evidence>
<dbReference type="OrthoDB" id="48036at2759"/>
<dbReference type="PANTHER" id="PTHR28532:SF1">
    <property type="entry name" value="ORAL CANCER OVEREXPRESSED 1"/>
    <property type="match status" value="1"/>
</dbReference>
<dbReference type="PaxDb" id="3880-AES83773"/>
<reference evidence="6" key="4">
    <citation type="submission" date="2015-04" db="UniProtKB">
        <authorList>
            <consortium name="EnsemblPlants"/>
        </authorList>
    </citation>
    <scope>IDENTIFICATION</scope>
    <source>
        <strain evidence="6">cv. Jemalong A17</strain>
    </source>
</reference>
<dbReference type="InterPro" id="IPR019191">
    <property type="entry name" value="Essential_protein_Yae1_N"/>
</dbReference>
<dbReference type="InterPro" id="IPR052436">
    <property type="entry name" value="LTO1_adapter"/>
</dbReference>
<dbReference type="EMBL" id="PSQE01000004">
    <property type="protein sequence ID" value="RHN60167.1"/>
    <property type="molecule type" value="Genomic_DNA"/>
</dbReference>
<accession>I3T2V3</accession>
<dbReference type="Gramene" id="rna22408">
    <property type="protein sequence ID" value="RHN60167.1"/>
    <property type="gene ID" value="gene22408"/>
</dbReference>
<reference evidence="4 7" key="1">
    <citation type="journal article" date="2011" name="Nature">
        <title>The Medicago genome provides insight into the evolution of rhizobial symbioses.</title>
        <authorList>
            <person name="Young N.D."/>
            <person name="Debelle F."/>
            <person name="Oldroyd G.E."/>
            <person name="Geurts R."/>
            <person name="Cannon S.B."/>
            <person name="Udvardi M.K."/>
            <person name="Benedito V.A."/>
            <person name="Mayer K.F."/>
            <person name="Gouzy J."/>
            <person name="Schoof H."/>
            <person name="Van de Peer Y."/>
            <person name="Proost S."/>
            <person name="Cook D.R."/>
            <person name="Meyers B.C."/>
            <person name="Spannagl M."/>
            <person name="Cheung F."/>
            <person name="De Mita S."/>
            <person name="Krishnakumar V."/>
            <person name="Gundlach H."/>
            <person name="Zhou S."/>
            <person name="Mudge J."/>
            <person name="Bharti A.K."/>
            <person name="Murray J.D."/>
            <person name="Naoumkina M.A."/>
            <person name="Rosen B."/>
            <person name="Silverstein K.A."/>
            <person name="Tang H."/>
            <person name="Rombauts S."/>
            <person name="Zhao P.X."/>
            <person name="Zhou P."/>
            <person name="Barbe V."/>
            <person name="Bardou P."/>
            <person name="Bechner M."/>
            <person name="Bellec A."/>
            <person name="Berger A."/>
            <person name="Berges H."/>
            <person name="Bidwell S."/>
            <person name="Bisseling T."/>
            <person name="Choisne N."/>
            <person name="Couloux A."/>
            <person name="Denny R."/>
            <person name="Deshpande S."/>
            <person name="Dai X."/>
            <person name="Doyle J.J."/>
            <person name="Dudez A.M."/>
            <person name="Farmer A.D."/>
            <person name="Fouteau S."/>
            <person name="Franken C."/>
            <person name="Gibelin C."/>
            <person name="Gish J."/>
            <person name="Goldstein S."/>
            <person name="Gonzalez A.J."/>
            <person name="Green P.J."/>
            <person name="Hallab A."/>
            <person name="Hartog M."/>
            <person name="Hua A."/>
            <person name="Humphray S.J."/>
            <person name="Jeong D.H."/>
            <person name="Jing Y."/>
            <person name="Jocker A."/>
            <person name="Kenton S.M."/>
            <person name="Kim D.J."/>
            <person name="Klee K."/>
            <person name="Lai H."/>
            <person name="Lang C."/>
            <person name="Lin S."/>
            <person name="Macmil S.L."/>
            <person name="Magdelenat G."/>
            <person name="Matthews L."/>
            <person name="McCorrison J."/>
            <person name="Monaghan E.L."/>
            <person name="Mun J.H."/>
            <person name="Najar F.Z."/>
            <person name="Nicholson C."/>
            <person name="Noirot C."/>
            <person name="O'Bleness M."/>
            <person name="Paule C.R."/>
            <person name="Poulain J."/>
            <person name="Prion F."/>
            <person name="Qin B."/>
            <person name="Qu C."/>
            <person name="Retzel E.F."/>
            <person name="Riddle C."/>
            <person name="Sallet E."/>
            <person name="Samain S."/>
            <person name="Samson N."/>
            <person name="Sanders I."/>
            <person name="Saurat O."/>
            <person name="Scarpelli C."/>
            <person name="Schiex T."/>
            <person name="Segurens B."/>
            <person name="Severin A.J."/>
            <person name="Sherrier D.J."/>
            <person name="Shi R."/>
            <person name="Sims S."/>
            <person name="Singer S.R."/>
            <person name="Sinharoy S."/>
            <person name="Sterck L."/>
            <person name="Viollet A."/>
            <person name="Wang B.B."/>
            <person name="Wang K."/>
            <person name="Wang M."/>
            <person name="Wang X."/>
            <person name="Warfsmann J."/>
            <person name="Weissenbach J."/>
            <person name="White D.D."/>
            <person name="White J.D."/>
            <person name="Wiley G.B."/>
            <person name="Wincker P."/>
            <person name="Xing Y."/>
            <person name="Yang L."/>
            <person name="Yao Z."/>
            <person name="Ying F."/>
            <person name="Zhai J."/>
            <person name="Zhou L."/>
            <person name="Zuber A."/>
            <person name="Denarie J."/>
            <person name="Dixon R.A."/>
            <person name="May G.D."/>
            <person name="Schwartz D.C."/>
            <person name="Rogers J."/>
            <person name="Quetier F."/>
            <person name="Town C.D."/>
            <person name="Roe B.A."/>
        </authorList>
    </citation>
    <scope>NUCLEOTIDE SEQUENCE [LARGE SCALE GENOMIC DNA]</scope>
    <source>
        <strain evidence="4">A17</strain>
        <strain evidence="6 7">cv. Jemalong A17</strain>
    </source>
</reference>
<evidence type="ECO:0000313" key="8">
    <source>
        <dbReference type="Proteomes" id="UP000265566"/>
    </source>
</evidence>
<gene>
    <name evidence="4" type="ordered locus">MTR_4g046043</name>
    <name evidence="5" type="ORF">MtrunA17_Chr4g0022521</name>
</gene>
<dbReference type="Proteomes" id="UP000265566">
    <property type="component" value="Chromosome 4"/>
</dbReference>
<protein>
    <submittedName>
        <fullName evidence="4">Oral cancer overexpressed protein</fullName>
    </submittedName>
    <submittedName>
        <fullName evidence="5">Putative essential protein Yae1</fullName>
    </submittedName>
</protein>
<keyword evidence="7" id="KW-1185">Reference proteome</keyword>
<evidence type="ECO:0000313" key="5">
    <source>
        <dbReference type="EMBL" id="RHN60167.1"/>
    </source>
</evidence>
<reference evidence="8" key="5">
    <citation type="journal article" date="2018" name="Nat. Plants">
        <title>Whole-genome landscape of Medicago truncatula symbiotic genes.</title>
        <authorList>
            <person name="Pecrix Y."/>
            <person name="Staton S.E."/>
            <person name="Sallet E."/>
            <person name="Lelandais-Briere C."/>
            <person name="Moreau S."/>
            <person name="Carrere S."/>
            <person name="Blein T."/>
            <person name="Jardinaud M.F."/>
            <person name="Latrasse D."/>
            <person name="Zouine M."/>
            <person name="Zahm M."/>
            <person name="Kreplak J."/>
            <person name="Mayjonade B."/>
            <person name="Satge C."/>
            <person name="Perez M."/>
            <person name="Cauet S."/>
            <person name="Marande W."/>
            <person name="Chantry-Darmon C."/>
            <person name="Lopez-Roques C."/>
            <person name="Bouchez O."/>
            <person name="Berard A."/>
            <person name="Debelle F."/>
            <person name="Munos S."/>
            <person name="Bendahmane A."/>
            <person name="Berges H."/>
            <person name="Niebel A."/>
            <person name="Buitink J."/>
            <person name="Frugier F."/>
            <person name="Benhamed M."/>
            <person name="Crespi M."/>
            <person name="Gouzy J."/>
            <person name="Gamas P."/>
        </authorList>
    </citation>
    <scope>NUCLEOTIDE SEQUENCE [LARGE SCALE GENOMIC DNA]</scope>
    <source>
        <strain evidence="8">cv. Jemalong A17</strain>
    </source>
</reference>
<evidence type="ECO:0000313" key="7">
    <source>
        <dbReference type="Proteomes" id="UP000002051"/>
    </source>
</evidence>
<dbReference type="Proteomes" id="UP000002051">
    <property type="component" value="Chromosome 4"/>
</dbReference>
<dbReference type="EMBL" id="BT147051">
    <property type="protein sequence ID" value="AFK46845.1"/>
    <property type="molecule type" value="mRNA"/>
</dbReference>
<reference evidence="5" key="6">
    <citation type="journal article" date="2018" name="Nat. Plants">
        <title>Whole-genome landscape of Medicago truncatula symbiotic genes.</title>
        <authorList>
            <person name="Pecrix Y."/>
            <person name="Gamas P."/>
            <person name="Carrere S."/>
        </authorList>
    </citation>
    <scope>NUCLEOTIDE SEQUENCE</scope>
    <source>
        <tissue evidence="5">Leaves</tissue>
    </source>
</reference>
<comment type="similarity">
    <text evidence="1">Belongs to the LTO1 family.</text>
</comment>
<organism evidence="3">
    <name type="scientific">Medicago truncatula</name>
    <name type="common">Barrel medic</name>
    <name type="synonym">Medicago tribuloides</name>
    <dbReference type="NCBI Taxonomy" id="3880"/>
    <lineage>
        <taxon>Eukaryota</taxon>
        <taxon>Viridiplantae</taxon>
        <taxon>Streptophyta</taxon>
        <taxon>Embryophyta</taxon>
        <taxon>Tracheophyta</taxon>
        <taxon>Spermatophyta</taxon>
        <taxon>Magnoliopsida</taxon>
        <taxon>eudicotyledons</taxon>
        <taxon>Gunneridae</taxon>
        <taxon>Pentapetalae</taxon>
        <taxon>rosids</taxon>
        <taxon>fabids</taxon>
        <taxon>Fabales</taxon>
        <taxon>Fabaceae</taxon>
        <taxon>Papilionoideae</taxon>
        <taxon>50 kb inversion clade</taxon>
        <taxon>NPAAA clade</taxon>
        <taxon>Hologalegina</taxon>
        <taxon>IRL clade</taxon>
        <taxon>Trifolieae</taxon>
        <taxon>Medicago</taxon>
    </lineage>
</organism>
<proteinExistence type="evidence at transcript level"/>
<dbReference type="PANTHER" id="PTHR28532">
    <property type="entry name" value="GEO13458P1"/>
    <property type="match status" value="1"/>
</dbReference>
<evidence type="ECO:0000313" key="6">
    <source>
        <dbReference type="EnsemblPlants" id="KEH29614"/>
    </source>
</evidence>
<dbReference type="AlphaFoldDB" id="I3T2V3"/>
<evidence type="ECO:0000313" key="4">
    <source>
        <dbReference type="EMBL" id="KEH29614.1"/>
    </source>
</evidence>
<dbReference type="EMBL" id="CM001220">
    <property type="protein sequence ID" value="KEH29614.1"/>
    <property type="molecule type" value="Genomic_DNA"/>
</dbReference>
<dbReference type="EnsemblPlants" id="KEH29614">
    <property type="protein sequence ID" value="KEH29614"/>
    <property type="gene ID" value="MTR_4g046043"/>
</dbReference>
<dbReference type="eggNOG" id="KOG4595">
    <property type="taxonomic scope" value="Eukaryota"/>
</dbReference>
<reference evidence="3" key="2">
    <citation type="submission" date="2012-05" db="EMBL/GenBank/DDBJ databases">
        <authorList>
            <person name="Krishnakumar V."/>
            <person name="Cheung F."/>
            <person name="Xiao Y."/>
            <person name="Chan A."/>
            <person name="Moskal W.A."/>
            <person name="Town C.D."/>
        </authorList>
    </citation>
    <scope>NUCLEOTIDE SEQUENCE</scope>
</reference>
<evidence type="ECO:0000313" key="3">
    <source>
        <dbReference type="EMBL" id="AFK46845.1"/>
    </source>
</evidence>
<reference evidence="4 7" key="3">
    <citation type="journal article" date="2014" name="BMC Genomics">
        <title>An improved genome release (version Mt4.0) for the model legume Medicago truncatula.</title>
        <authorList>
            <person name="Tang H."/>
            <person name="Krishnakumar V."/>
            <person name="Bidwell S."/>
            <person name="Rosen B."/>
            <person name="Chan A."/>
            <person name="Zhou S."/>
            <person name="Gentzbittel L."/>
            <person name="Childs K.L."/>
            <person name="Yandell M."/>
            <person name="Gundlach H."/>
            <person name="Mayer K.F."/>
            <person name="Schwartz D.C."/>
            <person name="Town C.D."/>
        </authorList>
    </citation>
    <scope>GENOME REANNOTATION</scope>
    <source>
        <strain evidence="4">A17</strain>
        <strain evidence="6 7">cv. Jemalong A17</strain>
    </source>
</reference>
<dbReference type="HOGENOM" id="CLU_093191_3_0_1"/>
<dbReference type="Pfam" id="PF09811">
    <property type="entry name" value="Yae1_N"/>
    <property type="match status" value="1"/>
</dbReference>